<feature type="region of interest" description="Disordered" evidence="1">
    <location>
        <begin position="51"/>
        <end position="70"/>
    </location>
</feature>
<sequence length="70" mass="7533">MGRIVNDGSASAEFLGNGESRGIACNQFCPSWDLPLSAPIDQANPFASGKQFLSERQPNRAGSENDMKFV</sequence>
<gene>
    <name evidence="2" type="ORF">KSZ_31530</name>
</gene>
<evidence type="ECO:0000313" key="3">
    <source>
        <dbReference type="Proteomes" id="UP000635565"/>
    </source>
</evidence>
<comment type="caution">
    <text evidence="2">The sequence shown here is derived from an EMBL/GenBank/DDBJ whole genome shotgun (WGS) entry which is preliminary data.</text>
</comment>
<dbReference type="EMBL" id="BNJJ01000008">
    <property type="protein sequence ID" value="GHO85147.1"/>
    <property type="molecule type" value="Genomic_DNA"/>
</dbReference>
<accession>A0ABQ3VGT7</accession>
<organism evidence="2 3">
    <name type="scientific">Dictyobacter formicarum</name>
    <dbReference type="NCBI Taxonomy" id="2778368"/>
    <lineage>
        <taxon>Bacteria</taxon>
        <taxon>Bacillati</taxon>
        <taxon>Chloroflexota</taxon>
        <taxon>Ktedonobacteria</taxon>
        <taxon>Ktedonobacterales</taxon>
        <taxon>Dictyobacteraceae</taxon>
        <taxon>Dictyobacter</taxon>
    </lineage>
</organism>
<evidence type="ECO:0000313" key="2">
    <source>
        <dbReference type="EMBL" id="GHO85147.1"/>
    </source>
</evidence>
<protein>
    <submittedName>
        <fullName evidence="2">Uncharacterized protein</fullName>
    </submittedName>
</protein>
<keyword evidence="3" id="KW-1185">Reference proteome</keyword>
<reference evidence="2 3" key="1">
    <citation type="journal article" date="2021" name="Int. J. Syst. Evol. Microbiol.">
        <title>Reticulibacter mediterranei gen. nov., sp. nov., within the new family Reticulibacteraceae fam. nov., and Ktedonospora formicarum gen. nov., sp. nov., Ktedonobacter robiniae sp. nov., Dictyobacter formicarum sp. nov. and Dictyobacter arantiisoli sp. nov., belonging to the class Ktedonobacteria.</title>
        <authorList>
            <person name="Yabe S."/>
            <person name="Zheng Y."/>
            <person name="Wang C.M."/>
            <person name="Sakai Y."/>
            <person name="Abe K."/>
            <person name="Yokota A."/>
            <person name="Donadio S."/>
            <person name="Cavaletti L."/>
            <person name="Monciardini P."/>
        </authorList>
    </citation>
    <scope>NUCLEOTIDE SEQUENCE [LARGE SCALE GENOMIC DNA]</scope>
    <source>
        <strain evidence="2 3">SOSP1-9</strain>
    </source>
</reference>
<proteinExistence type="predicted"/>
<name>A0ABQ3VGT7_9CHLR</name>
<evidence type="ECO:0000256" key="1">
    <source>
        <dbReference type="SAM" id="MobiDB-lite"/>
    </source>
</evidence>
<dbReference type="Proteomes" id="UP000635565">
    <property type="component" value="Unassembled WGS sequence"/>
</dbReference>